<evidence type="ECO:0000256" key="3">
    <source>
        <dbReference type="ARBA" id="ARBA00022801"/>
    </source>
</evidence>
<dbReference type="InterPro" id="IPR052379">
    <property type="entry name" value="Type_VII_TA_RNase"/>
</dbReference>
<proteinExistence type="inferred from homology"/>
<evidence type="ECO:0000313" key="6">
    <source>
        <dbReference type="Proteomes" id="UP001596122"/>
    </source>
</evidence>
<protein>
    <submittedName>
        <fullName evidence="5">DUF86 domain-containing protein</fullName>
    </submittedName>
</protein>
<name>A0ABW0GUN2_9MICO</name>
<sequence length="138" mass="14767">MNVADPAVLAGLLDRLTAERADLERLAAVEPDVLLGDVDRLKSVKYGFVVAIEVCIDVCHHVVARAGLRSPSTYADAFAVLAEAGLLDDGLAATLADMAGFRNLLVHGYARVEDRRVVEILRSRLGDLAAFQRAAALL</sequence>
<dbReference type="RefSeq" id="WP_340271067.1">
    <property type="nucleotide sequence ID" value="NZ_JBBEOG010000009.1"/>
</dbReference>
<dbReference type="Pfam" id="PF01934">
    <property type="entry name" value="HepT-like"/>
    <property type="match status" value="1"/>
</dbReference>
<keyword evidence="2" id="KW-0540">Nuclease</keyword>
<dbReference type="EMBL" id="JBHSLD010000013">
    <property type="protein sequence ID" value="MFC5381876.1"/>
    <property type="molecule type" value="Genomic_DNA"/>
</dbReference>
<dbReference type="Gene3D" id="1.20.120.580">
    <property type="entry name" value="bsu32300-like"/>
    <property type="match status" value="1"/>
</dbReference>
<accession>A0ABW0GUN2</accession>
<dbReference type="NCBIfam" id="NF047751">
    <property type="entry name" value="HepT_toxin"/>
    <property type="match status" value="1"/>
</dbReference>
<dbReference type="InterPro" id="IPR008201">
    <property type="entry name" value="HepT-like"/>
</dbReference>
<reference evidence="6" key="1">
    <citation type="journal article" date="2019" name="Int. J. Syst. Evol. Microbiol.">
        <title>The Global Catalogue of Microorganisms (GCM) 10K type strain sequencing project: providing services to taxonomists for standard genome sequencing and annotation.</title>
        <authorList>
            <consortium name="The Broad Institute Genomics Platform"/>
            <consortium name="The Broad Institute Genome Sequencing Center for Infectious Disease"/>
            <person name="Wu L."/>
            <person name="Ma J."/>
        </authorList>
    </citation>
    <scope>NUCLEOTIDE SEQUENCE [LARGE SCALE GENOMIC DNA]</scope>
    <source>
        <strain evidence="6">CCUG 43114</strain>
    </source>
</reference>
<keyword evidence="1" id="KW-1277">Toxin-antitoxin system</keyword>
<evidence type="ECO:0000256" key="1">
    <source>
        <dbReference type="ARBA" id="ARBA00022649"/>
    </source>
</evidence>
<comment type="similarity">
    <text evidence="4">Belongs to the HepT RNase toxin family.</text>
</comment>
<evidence type="ECO:0000313" key="5">
    <source>
        <dbReference type="EMBL" id="MFC5381876.1"/>
    </source>
</evidence>
<comment type="caution">
    <text evidence="5">The sequence shown here is derived from an EMBL/GenBank/DDBJ whole genome shotgun (WGS) entry which is preliminary data.</text>
</comment>
<evidence type="ECO:0000256" key="4">
    <source>
        <dbReference type="ARBA" id="ARBA00024207"/>
    </source>
</evidence>
<evidence type="ECO:0000256" key="2">
    <source>
        <dbReference type="ARBA" id="ARBA00022722"/>
    </source>
</evidence>
<dbReference type="PANTHER" id="PTHR33397:SF5">
    <property type="entry name" value="RNASE YUTE-RELATED"/>
    <property type="match status" value="1"/>
</dbReference>
<dbReference type="InterPro" id="IPR037038">
    <property type="entry name" value="HepT-like_sf"/>
</dbReference>
<dbReference type="PANTHER" id="PTHR33397">
    <property type="entry name" value="UPF0331 PROTEIN YUTE"/>
    <property type="match status" value="1"/>
</dbReference>
<keyword evidence="6" id="KW-1185">Reference proteome</keyword>
<dbReference type="Proteomes" id="UP001596122">
    <property type="component" value="Unassembled WGS sequence"/>
</dbReference>
<organism evidence="5 6">
    <name type="scientific">Aquipuribacter nitratireducens</name>
    <dbReference type="NCBI Taxonomy" id="650104"/>
    <lineage>
        <taxon>Bacteria</taxon>
        <taxon>Bacillati</taxon>
        <taxon>Actinomycetota</taxon>
        <taxon>Actinomycetes</taxon>
        <taxon>Micrococcales</taxon>
        <taxon>Intrasporangiaceae</taxon>
        <taxon>Aquipuribacter</taxon>
    </lineage>
</organism>
<keyword evidence="3" id="KW-0378">Hydrolase</keyword>
<gene>
    <name evidence="5" type="ORF">ACFPJ6_13905</name>
</gene>